<dbReference type="EMBL" id="BQXU01000007">
    <property type="protein sequence ID" value="GKT43472.1"/>
    <property type="molecule type" value="Genomic_DNA"/>
</dbReference>
<dbReference type="RefSeq" id="XP_049125822.1">
    <property type="nucleotide sequence ID" value="XM_049269865.1"/>
</dbReference>
<comment type="caution">
    <text evidence="2">The sequence shown here is derived from an EMBL/GenBank/DDBJ whole genome shotgun (WGS) entry which is preliminary data.</text>
</comment>
<proteinExistence type="predicted"/>
<reference evidence="2 3" key="1">
    <citation type="submission" date="2022-03" db="EMBL/GenBank/DDBJ databases">
        <title>Genome data of Colletotrichum spp.</title>
        <authorList>
            <person name="Utami Y.D."/>
            <person name="Hiruma K."/>
        </authorList>
    </citation>
    <scope>NUCLEOTIDE SEQUENCE [LARGE SCALE GENOMIC DNA]</scope>
    <source>
        <strain evidence="2 3">MAFF 239500</strain>
    </source>
</reference>
<dbReference type="AlphaFoldDB" id="A0AA37L7Z2"/>
<accession>A0AA37L7Z2</accession>
<dbReference type="Proteomes" id="UP001055115">
    <property type="component" value="Unassembled WGS sequence"/>
</dbReference>
<keyword evidence="3" id="KW-1185">Reference proteome</keyword>
<gene>
    <name evidence="2" type="ORF">ColSpa_03653</name>
</gene>
<evidence type="ECO:0000313" key="3">
    <source>
        <dbReference type="Proteomes" id="UP001055115"/>
    </source>
</evidence>
<dbReference type="GeneID" id="73324455"/>
<keyword evidence="1" id="KW-0472">Membrane</keyword>
<sequence length="420" mass="47624">MIDSHIHLGINEPRHNRVYYWRETECSPLVTQRGYSRFLNGSEAQEFGWDDDVLIKYFYGNMDSNNYTYIYNTYGESMKTSYSTWAIHSMANSNDTIWRPIDALALDHRDVTLLFIAPNSVIHLEPNNDPVFGANIPIELGDGDVAYRPDRYVSPIACVDRHRICNPNNGVCTAPRGGTETIRSARGQDIGLNAVQLASVDRIGFYFAASTFNHLIWTRTQSFLKAQELVADLTQMALPSNQWQIEMESLFAENLAKLQHYMLEYVSGPSLAVRGTVGKAWETTEVFSEAEEDYQLAHEGMCHKQRIKDSQGTINFSVVGLSLLLGLGTVFVAFSYLLEFITQCFQKVTGLGIEKAKRWERDENLQVMRMLFELKDAGVWKGSTDSFPTTESKDVFEYDGDCLGRNPRCSTLVHENYGKS</sequence>
<evidence type="ECO:0000256" key="1">
    <source>
        <dbReference type="SAM" id="Phobius"/>
    </source>
</evidence>
<keyword evidence="1" id="KW-0812">Transmembrane</keyword>
<protein>
    <submittedName>
        <fullName evidence="2">Uncharacterized protein</fullName>
    </submittedName>
</protein>
<evidence type="ECO:0000313" key="2">
    <source>
        <dbReference type="EMBL" id="GKT43472.1"/>
    </source>
</evidence>
<name>A0AA37L7Z2_9PEZI</name>
<organism evidence="2 3">
    <name type="scientific">Colletotrichum spaethianum</name>
    <dbReference type="NCBI Taxonomy" id="700344"/>
    <lineage>
        <taxon>Eukaryota</taxon>
        <taxon>Fungi</taxon>
        <taxon>Dikarya</taxon>
        <taxon>Ascomycota</taxon>
        <taxon>Pezizomycotina</taxon>
        <taxon>Sordariomycetes</taxon>
        <taxon>Hypocreomycetidae</taxon>
        <taxon>Glomerellales</taxon>
        <taxon>Glomerellaceae</taxon>
        <taxon>Colletotrichum</taxon>
        <taxon>Colletotrichum spaethianum species complex</taxon>
    </lineage>
</organism>
<feature type="transmembrane region" description="Helical" evidence="1">
    <location>
        <begin position="314"/>
        <end position="338"/>
    </location>
</feature>
<keyword evidence="1" id="KW-1133">Transmembrane helix</keyword>